<gene>
    <name evidence="2" type="ORF">SAMN02194393_02552</name>
</gene>
<feature type="transmembrane region" description="Helical" evidence="1">
    <location>
        <begin position="79"/>
        <end position="100"/>
    </location>
</feature>
<dbReference type="EMBL" id="FUZT01000006">
    <property type="protein sequence ID" value="SKC72029.1"/>
    <property type="molecule type" value="Genomic_DNA"/>
</dbReference>
<accession>A0A1T5L8P8</accession>
<keyword evidence="1" id="KW-1133">Transmembrane helix</keyword>
<proteinExistence type="predicted"/>
<sequence length="107" mass="12633">MINLIINKAFLIKTYKVIKFFIQNIFLSFIFYITVSAIIMFMKAEKSFLKNTFLFVVFLTLFKKIIFPKSKDYNLFGKYTECVRLLIAMLTVIILINTLGKPKITFH</sequence>
<evidence type="ECO:0000256" key="1">
    <source>
        <dbReference type="SAM" id="Phobius"/>
    </source>
</evidence>
<protein>
    <submittedName>
        <fullName evidence="2">Uncharacterized protein</fullName>
    </submittedName>
</protein>
<organism evidence="2 3">
    <name type="scientific">Maledivibacter halophilus</name>
    <dbReference type="NCBI Taxonomy" id="36842"/>
    <lineage>
        <taxon>Bacteria</taxon>
        <taxon>Bacillati</taxon>
        <taxon>Bacillota</taxon>
        <taxon>Clostridia</taxon>
        <taxon>Peptostreptococcales</taxon>
        <taxon>Caminicellaceae</taxon>
        <taxon>Maledivibacter</taxon>
    </lineage>
</organism>
<evidence type="ECO:0000313" key="3">
    <source>
        <dbReference type="Proteomes" id="UP000190285"/>
    </source>
</evidence>
<evidence type="ECO:0000313" key="2">
    <source>
        <dbReference type="EMBL" id="SKC72029.1"/>
    </source>
</evidence>
<keyword evidence="1" id="KW-0472">Membrane</keyword>
<dbReference type="AlphaFoldDB" id="A0A1T5L8P8"/>
<keyword evidence="3" id="KW-1185">Reference proteome</keyword>
<reference evidence="2 3" key="1">
    <citation type="submission" date="2017-02" db="EMBL/GenBank/DDBJ databases">
        <authorList>
            <person name="Peterson S.W."/>
        </authorList>
    </citation>
    <scope>NUCLEOTIDE SEQUENCE [LARGE SCALE GENOMIC DNA]</scope>
    <source>
        <strain evidence="2 3">M1</strain>
    </source>
</reference>
<feature type="transmembrane region" description="Helical" evidence="1">
    <location>
        <begin position="21"/>
        <end position="42"/>
    </location>
</feature>
<name>A0A1T5L8P8_9FIRM</name>
<keyword evidence="1" id="KW-0812">Transmembrane</keyword>
<dbReference type="Proteomes" id="UP000190285">
    <property type="component" value="Unassembled WGS sequence"/>
</dbReference>
<feature type="transmembrane region" description="Helical" evidence="1">
    <location>
        <begin position="48"/>
        <end position="67"/>
    </location>
</feature>